<organism evidence="1">
    <name type="scientific">marine metagenome</name>
    <dbReference type="NCBI Taxonomy" id="408172"/>
    <lineage>
        <taxon>unclassified sequences</taxon>
        <taxon>metagenomes</taxon>
        <taxon>ecological metagenomes</taxon>
    </lineage>
</organism>
<evidence type="ECO:0008006" key="2">
    <source>
        <dbReference type="Google" id="ProtNLM"/>
    </source>
</evidence>
<gene>
    <name evidence="1" type="ORF">METZ01_LOCUS181962</name>
</gene>
<dbReference type="EMBL" id="UINC01035927">
    <property type="protein sequence ID" value="SVB29108.1"/>
    <property type="molecule type" value="Genomic_DNA"/>
</dbReference>
<proteinExistence type="predicted"/>
<name>A0A382CSH9_9ZZZZ</name>
<accession>A0A382CSH9</accession>
<dbReference type="AlphaFoldDB" id="A0A382CSH9"/>
<reference evidence="1" key="1">
    <citation type="submission" date="2018-05" db="EMBL/GenBank/DDBJ databases">
        <authorList>
            <person name="Lanie J.A."/>
            <person name="Ng W.-L."/>
            <person name="Kazmierczak K.M."/>
            <person name="Andrzejewski T.M."/>
            <person name="Davidsen T.M."/>
            <person name="Wayne K.J."/>
            <person name="Tettelin H."/>
            <person name="Glass J.I."/>
            <person name="Rusch D."/>
            <person name="Podicherti R."/>
            <person name="Tsui H.-C.T."/>
            <person name="Winkler M.E."/>
        </authorList>
    </citation>
    <scope>NUCLEOTIDE SEQUENCE</scope>
</reference>
<evidence type="ECO:0000313" key="1">
    <source>
        <dbReference type="EMBL" id="SVB29108.1"/>
    </source>
</evidence>
<feature type="non-terminal residue" evidence="1">
    <location>
        <position position="1"/>
    </location>
</feature>
<protein>
    <recommendedName>
        <fullName evidence="2">FAD/NAD(P)-binding domain-containing protein</fullName>
    </recommendedName>
</protein>
<sequence length="135" mass="14964">VNIAILGSPKAALEHAHSILDETPTARVVVYSEEAEIGFPEIPLSDEIILTEALTTIPKNWYSSIPMGVDQDIPSKTAHSWLVKLLAIRLASRGAQFLLRTTILEIDEDHQEISFRGGGSISSGVERYDELYDFR</sequence>